<dbReference type="EMBL" id="OZ021737">
    <property type="protein sequence ID" value="CAK9316889.1"/>
    <property type="molecule type" value="Genomic_DNA"/>
</dbReference>
<evidence type="ECO:0000256" key="4">
    <source>
        <dbReference type="ARBA" id="ARBA00022989"/>
    </source>
</evidence>
<feature type="transmembrane region" description="Helical" evidence="6">
    <location>
        <begin position="33"/>
        <end position="64"/>
    </location>
</feature>
<evidence type="ECO:0000256" key="1">
    <source>
        <dbReference type="ARBA" id="ARBA00004477"/>
    </source>
</evidence>
<keyword evidence="3 6" id="KW-0256">Endoplasmic reticulum</keyword>
<proteinExistence type="predicted"/>
<evidence type="ECO:0000259" key="7">
    <source>
        <dbReference type="PROSITE" id="PS50845"/>
    </source>
</evidence>
<dbReference type="PROSITE" id="PS50845">
    <property type="entry name" value="RETICULON"/>
    <property type="match status" value="1"/>
</dbReference>
<dbReference type="PANTHER" id="PTHR10994">
    <property type="entry name" value="RETICULON"/>
    <property type="match status" value="1"/>
</dbReference>
<feature type="domain" description="Reticulon" evidence="7">
    <location>
        <begin position="20"/>
        <end position="185"/>
    </location>
</feature>
<keyword evidence="5 6" id="KW-0472">Membrane</keyword>
<protein>
    <recommendedName>
        <fullName evidence="6">Reticulon-like protein</fullName>
    </recommendedName>
</protein>
<dbReference type="InterPro" id="IPR045064">
    <property type="entry name" value="Reticulon-like"/>
</dbReference>
<evidence type="ECO:0000313" key="9">
    <source>
        <dbReference type="Proteomes" id="UP001642487"/>
    </source>
</evidence>
<evidence type="ECO:0000256" key="5">
    <source>
        <dbReference type="ARBA" id="ARBA00023136"/>
    </source>
</evidence>
<name>A0ABP0Y909_9ROSI</name>
<evidence type="ECO:0000313" key="8">
    <source>
        <dbReference type="EMBL" id="CAK9316889.1"/>
    </source>
</evidence>
<accession>A0ABP0Y909</accession>
<organism evidence="8 9">
    <name type="scientific">Citrullus colocynthis</name>
    <name type="common">colocynth</name>
    <dbReference type="NCBI Taxonomy" id="252529"/>
    <lineage>
        <taxon>Eukaryota</taxon>
        <taxon>Viridiplantae</taxon>
        <taxon>Streptophyta</taxon>
        <taxon>Embryophyta</taxon>
        <taxon>Tracheophyta</taxon>
        <taxon>Spermatophyta</taxon>
        <taxon>Magnoliopsida</taxon>
        <taxon>eudicotyledons</taxon>
        <taxon>Gunneridae</taxon>
        <taxon>Pentapetalae</taxon>
        <taxon>rosids</taxon>
        <taxon>fabids</taxon>
        <taxon>Cucurbitales</taxon>
        <taxon>Cucurbitaceae</taxon>
        <taxon>Benincaseae</taxon>
        <taxon>Citrullus</taxon>
    </lineage>
</organism>
<sequence>MSNSGDRCNFLYFILGDGKVAELMLWKNKRESAAMAAGISGIWLVVEVLDYHFVTLVCHILIILMSPPNAQDFEISESTFTHLFQTFNWLLHNFFEISSGHDFKLFAMVTGSLWLLSVIGELVNSFNLMYIVFVSLQVVPVVYNKYEEKLNQFASIIKSNMDKYFHIIYSNFLSKIPRSHQIKQS</sequence>
<comment type="caution">
    <text evidence="6">Lacks conserved residue(s) required for the propagation of feature annotation.</text>
</comment>
<evidence type="ECO:0000256" key="2">
    <source>
        <dbReference type="ARBA" id="ARBA00022692"/>
    </source>
</evidence>
<dbReference type="PANTHER" id="PTHR10994:SF157">
    <property type="entry name" value="RETICULON-LIKE PROTEIN B14"/>
    <property type="match status" value="1"/>
</dbReference>
<keyword evidence="2 6" id="KW-0812">Transmembrane</keyword>
<dbReference type="Proteomes" id="UP001642487">
    <property type="component" value="Chromosome 3"/>
</dbReference>
<keyword evidence="4 6" id="KW-1133">Transmembrane helix</keyword>
<dbReference type="InterPro" id="IPR003388">
    <property type="entry name" value="Reticulon"/>
</dbReference>
<gene>
    <name evidence="8" type="ORF">CITCOLO1_LOCUS8769</name>
</gene>
<dbReference type="Pfam" id="PF02453">
    <property type="entry name" value="Reticulon"/>
    <property type="match status" value="1"/>
</dbReference>
<evidence type="ECO:0000256" key="6">
    <source>
        <dbReference type="RuleBase" id="RU363132"/>
    </source>
</evidence>
<comment type="subcellular location">
    <subcellularLocation>
        <location evidence="1 6">Endoplasmic reticulum membrane</location>
        <topology evidence="1 6">Multi-pass membrane protein</topology>
    </subcellularLocation>
</comment>
<evidence type="ECO:0000256" key="3">
    <source>
        <dbReference type="ARBA" id="ARBA00022824"/>
    </source>
</evidence>
<reference evidence="8 9" key="1">
    <citation type="submission" date="2024-03" db="EMBL/GenBank/DDBJ databases">
        <authorList>
            <person name="Gkanogiannis A."/>
            <person name="Becerra Lopez-Lavalle L."/>
        </authorList>
    </citation>
    <scope>NUCLEOTIDE SEQUENCE [LARGE SCALE GENOMIC DNA]</scope>
</reference>
<keyword evidence="9" id="KW-1185">Reference proteome</keyword>